<accession>A0A6J4JFJ0</accession>
<dbReference type="PANTHER" id="PTHR34107:SF7">
    <property type="entry name" value="SLR2092 PROTEIN"/>
    <property type="match status" value="1"/>
</dbReference>
<dbReference type="InterPro" id="IPR012296">
    <property type="entry name" value="Nuclease_put_TT1808"/>
</dbReference>
<sequence length="205" mass="23158">MKTAFEFRLPLPLEPGVRMRLRGPPLTDDDLFDLCQRHDIWRFEREADGQLTVESPKGGMDGLRIVALNYPIARWSHEAGDRFGVALGSNCGFFLPNGAMRTPISAWVSRQQWDGIPNAEREGFLYLCPYFVAEMKTLGLQRSELEAIMAEYRDNGCQIGLLIDPAARAVHVYRPGKPAQHLFDPDEVPGDPELPGFVLKTQRIF</sequence>
<dbReference type="CDD" id="cd06260">
    <property type="entry name" value="DUF820-like"/>
    <property type="match status" value="1"/>
</dbReference>
<dbReference type="AlphaFoldDB" id="A0A6J4JFJ0"/>
<reference evidence="2" key="1">
    <citation type="submission" date="2020-02" db="EMBL/GenBank/DDBJ databases">
        <authorList>
            <person name="Meier V. D."/>
        </authorList>
    </citation>
    <scope>NUCLEOTIDE SEQUENCE</scope>
    <source>
        <strain evidence="2">AVDCRST_MAG63</strain>
    </source>
</reference>
<dbReference type="Pfam" id="PF05685">
    <property type="entry name" value="Uma2"/>
    <property type="match status" value="1"/>
</dbReference>
<protein>
    <recommendedName>
        <fullName evidence="1">Putative restriction endonuclease domain-containing protein</fullName>
    </recommendedName>
</protein>
<organism evidence="2">
    <name type="scientific">uncultured Armatimonadetes bacterium</name>
    <dbReference type="NCBI Taxonomy" id="157466"/>
    <lineage>
        <taxon>Bacteria</taxon>
        <taxon>Bacillati</taxon>
        <taxon>Armatimonadota</taxon>
        <taxon>environmental samples</taxon>
    </lineage>
</organism>
<dbReference type="InterPro" id="IPR008538">
    <property type="entry name" value="Uma2"/>
</dbReference>
<dbReference type="PANTHER" id="PTHR34107">
    <property type="entry name" value="SLL0198 PROTEIN-RELATED"/>
    <property type="match status" value="1"/>
</dbReference>
<evidence type="ECO:0000313" key="2">
    <source>
        <dbReference type="EMBL" id="CAA9277828.1"/>
    </source>
</evidence>
<name>A0A6J4JFJ0_9BACT</name>
<evidence type="ECO:0000259" key="1">
    <source>
        <dbReference type="Pfam" id="PF05685"/>
    </source>
</evidence>
<gene>
    <name evidence="2" type="ORF">AVDCRST_MAG63-3380</name>
</gene>
<proteinExistence type="predicted"/>
<dbReference type="SUPFAM" id="SSF52980">
    <property type="entry name" value="Restriction endonuclease-like"/>
    <property type="match status" value="1"/>
</dbReference>
<feature type="domain" description="Putative restriction endonuclease" evidence="1">
    <location>
        <begin position="29"/>
        <end position="200"/>
    </location>
</feature>
<dbReference type="InterPro" id="IPR011335">
    <property type="entry name" value="Restrct_endonuc-II-like"/>
</dbReference>
<dbReference type="Gene3D" id="3.90.1570.10">
    <property type="entry name" value="tt1808, chain A"/>
    <property type="match status" value="1"/>
</dbReference>
<dbReference type="EMBL" id="CADCTO010000441">
    <property type="protein sequence ID" value="CAA9277828.1"/>
    <property type="molecule type" value="Genomic_DNA"/>
</dbReference>